<accession>A0AAV4W7W9</accession>
<evidence type="ECO:0000313" key="2">
    <source>
        <dbReference type="Proteomes" id="UP001054945"/>
    </source>
</evidence>
<proteinExistence type="predicted"/>
<gene>
    <name evidence="1" type="ORF">CEXT_699391</name>
</gene>
<organism evidence="1 2">
    <name type="scientific">Caerostris extrusa</name>
    <name type="common">Bark spider</name>
    <name type="synonym">Caerostris bankana</name>
    <dbReference type="NCBI Taxonomy" id="172846"/>
    <lineage>
        <taxon>Eukaryota</taxon>
        <taxon>Metazoa</taxon>
        <taxon>Ecdysozoa</taxon>
        <taxon>Arthropoda</taxon>
        <taxon>Chelicerata</taxon>
        <taxon>Arachnida</taxon>
        <taxon>Araneae</taxon>
        <taxon>Araneomorphae</taxon>
        <taxon>Entelegynae</taxon>
        <taxon>Araneoidea</taxon>
        <taxon>Araneidae</taxon>
        <taxon>Caerostris</taxon>
    </lineage>
</organism>
<dbReference type="AlphaFoldDB" id="A0AAV4W7W9"/>
<dbReference type="Proteomes" id="UP001054945">
    <property type="component" value="Unassembled WGS sequence"/>
</dbReference>
<sequence length="128" mass="14348">MRLVRRCFYAMADISIDYIALMSGMREGLVHPTPPPLAYFAGGEGKDGKDWKRSIVSVGVDAAFTQEANKRCTAFLITIPNEYRSIRGKRTDGENLPFGQDPEVFSSAFGSEPNRFHSEIHQNSPIFF</sequence>
<protein>
    <submittedName>
        <fullName evidence="1">Uncharacterized protein</fullName>
    </submittedName>
</protein>
<reference evidence="1 2" key="1">
    <citation type="submission" date="2021-06" db="EMBL/GenBank/DDBJ databases">
        <title>Caerostris extrusa draft genome.</title>
        <authorList>
            <person name="Kono N."/>
            <person name="Arakawa K."/>
        </authorList>
    </citation>
    <scope>NUCLEOTIDE SEQUENCE [LARGE SCALE GENOMIC DNA]</scope>
</reference>
<name>A0AAV4W7W9_CAEEX</name>
<keyword evidence="2" id="KW-1185">Reference proteome</keyword>
<evidence type="ECO:0000313" key="1">
    <source>
        <dbReference type="EMBL" id="GIY77475.1"/>
    </source>
</evidence>
<comment type="caution">
    <text evidence="1">The sequence shown here is derived from an EMBL/GenBank/DDBJ whole genome shotgun (WGS) entry which is preliminary data.</text>
</comment>
<dbReference type="EMBL" id="BPLR01015634">
    <property type="protein sequence ID" value="GIY77475.1"/>
    <property type="molecule type" value="Genomic_DNA"/>
</dbReference>